<evidence type="ECO:0000259" key="6">
    <source>
        <dbReference type="Pfam" id="PF13180"/>
    </source>
</evidence>
<dbReference type="Pfam" id="PF13365">
    <property type="entry name" value="Trypsin_2"/>
    <property type="match status" value="1"/>
</dbReference>
<dbReference type="GO" id="GO:0004252">
    <property type="term" value="F:serine-type endopeptidase activity"/>
    <property type="evidence" value="ECO:0007669"/>
    <property type="project" value="InterPro"/>
</dbReference>
<dbReference type="PANTHER" id="PTHR45980">
    <property type="match status" value="1"/>
</dbReference>
<dbReference type="InterPro" id="IPR001478">
    <property type="entry name" value="PDZ"/>
</dbReference>
<comment type="similarity">
    <text evidence="1">Belongs to the peptidase S1C family.</text>
</comment>
<dbReference type="Gene3D" id="2.30.42.10">
    <property type="match status" value="1"/>
</dbReference>
<dbReference type="PANTHER" id="PTHR45980:SF9">
    <property type="entry name" value="PROTEASE DO-LIKE 10, MITOCHONDRIAL-RELATED"/>
    <property type="match status" value="1"/>
</dbReference>
<evidence type="ECO:0000256" key="4">
    <source>
        <dbReference type="ARBA" id="ARBA00022825"/>
    </source>
</evidence>
<evidence type="ECO:0000256" key="1">
    <source>
        <dbReference type="ARBA" id="ARBA00010541"/>
    </source>
</evidence>
<feature type="domain" description="Protease Do-like PDZ" evidence="7">
    <location>
        <begin position="476"/>
        <end position="617"/>
    </location>
</feature>
<keyword evidence="3" id="KW-0378">Hydrolase</keyword>
<dbReference type="Pfam" id="PF13180">
    <property type="entry name" value="PDZ_2"/>
    <property type="match status" value="1"/>
</dbReference>
<dbReference type="Gene3D" id="2.40.10.120">
    <property type="match status" value="1"/>
</dbReference>
<organism evidence="8 9">
    <name type="scientific">Polysphondylium violaceum</name>
    <dbReference type="NCBI Taxonomy" id="133409"/>
    <lineage>
        <taxon>Eukaryota</taxon>
        <taxon>Amoebozoa</taxon>
        <taxon>Evosea</taxon>
        <taxon>Eumycetozoa</taxon>
        <taxon>Dictyostelia</taxon>
        <taxon>Dictyosteliales</taxon>
        <taxon>Dictyosteliaceae</taxon>
        <taxon>Polysphondylium</taxon>
    </lineage>
</organism>
<feature type="compositionally biased region" description="Polar residues" evidence="5">
    <location>
        <begin position="98"/>
        <end position="108"/>
    </location>
</feature>
<accession>A0A8J4UXK4</accession>
<evidence type="ECO:0000313" key="8">
    <source>
        <dbReference type="EMBL" id="KAF2071040.1"/>
    </source>
</evidence>
<keyword evidence="4" id="KW-0720">Serine protease</keyword>
<dbReference type="SUPFAM" id="SSF50494">
    <property type="entry name" value="Trypsin-like serine proteases"/>
    <property type="match status" value="1"/>
</dbReference>
<keyword evidence="9" id="KW-1185">Reference proteome</keyword>
<dbReference type="Pfam" id="PF17815">
    <property type="entry name" value="PDZ_3"/>
    <property type="match status" value="1"/>
</dbReference>
<dbReference type="SUPFAM" id="SSF50156">
    <property type="entry name" value="PDZ domain-like"/>
    <property type="match status" value="1"/>
</dbReference>
<comment type="caution">
    <text evidence="8">The sequence shown here is derived from an EMBL/GenBank/DDBJ whole genome shotgun (WGS) entry which is preliminary data.</text>
</comment>
<evidence type="ECO:0000256" key="5">
    <source>
        <dbReference type="SAM" id="MobiDB-lite"/>
    </source>
</evidence>
<reference evidence="8" key="1">
    <citation type="submission" date="2020-01" db="EMBL/GenBank/DDBJ databases">
        <title>Development of genomics and gene disruption for Polysphondylium violaceum indicates a role for the polyketide synthase stlB in stalk morphogenesis.</title>
        <authorList>
            <person name="Narita B."/>
            <person name="Kawabe Y."/>
            <person name="Kin K."/>
            <person name="Saito T."/>
            <person name="Gibbs R."/>
            <person name="Kuspa A."/>
            <person name="Muzny D."/>
            <person name="Queller D."/>
            <person name="Richards S."/>
            <person name="Strassman J."/>
            <person name="Sucgang R."/>
            <person name="Worley K."/>
            <person name="Schaap P."/>
        </authorList>
    </citation>
    <scope>NUCLEOTIDE SEQUENCE</scope>
    <source>
        <strain evidence="8">QSvi11</strain>
    </source>
</reference>
<gene>
    <name evidence="8" type="ORF">CYY_007638</name>
</gene>
<evidence type="ECO:0000259" key="7">
    <source>
        <dbReference type="Pfam" id="PF17815"/>
    </source>
</evidence>
<name>A0A8J4UXK4_9MYCE</name>
<feature type="compositionally biased region" description="Low complexity" evidence="5">
    <location>
        <begin position="109"/>
        <end position="122"/>
    </location>
</feature>
<dbReference type="OrthoDB" id="4217619at2759"/>
<dbReference type="EMBL" id="AJWJ01000419">
    <property type="protein sequence ID" value="KAF2071040.1"/>
    <property type="molecule type" value="Genomic_DNA"/>
</dbReference>
<dbReference type="InterPro" id="IPR041517">
    <property type="entry name" value="DEGP_PDZ"/>
</dbReference>
<dbReference type="InterPro" id="IPR046449">
    <property type="entry name" value="DEGP_PDZ_sf"/>
</dbReference>
<dbReference type="InterPro" id="IPR001940">
    <property type="entry name" value="Peptidase_S1C"/>
</dbReference>
<feature type="region of interest" description="Disordered" evidence="5">
    <location>
        <begin position="98"/>
        <end position="122"/>
    </location>
</feature>
<dbReference type="InterPro" id="IPR009003">
    <property type="entry name" value="Peptidase_S1_PA"/>
</dbReference>
<dbReference type="AlphaFoldDB" id="A0A8J4UXK4"/>
<evidence type="ECO:0000313" key="9">
    <source>
        <dbReference type="Proteomes" id="UP000695562"/>
    </source>
</evidence>
<protein>
    <recommendedName>
        <fullName evidence="10">Protease Do-like PDZ domain-containing protein</fullName>
    </recommendedName>
</protein>
<dbReference type="Gene3D" id="3.20.190.20">
    <property type="match status" value="1"/>
</dbReference>
<keyword evidence="2" id="KW-0645">Protease</keyword>
<feature type="domain" description="PDZ" evidence="6">
    <location>
        <begin position="367"/>
        <end position="469"/>
    </location>
</feature>
<evidence type="ECO:0000256" key="2">
    <source>
        <dbReference type="ARBA" id="ARBA00022670"/>
    </source>
</evidence>
<evidence type="ECO:0008006" key="10">
    <source>
        <dbReference type="Google" id="ProtNLM"/>
    </source>
</evidence>
<dbReference type="InterPro" id="IPR036034">
    <property type="entry name" value="PDZ_sf"/>
</dbReference>
<evidence type="ECO:0000256" key="3">
    <source>
        <dbReference type="ARBA" id="ARBA00022801"/>
    </source>
</evidence>
<dbReference type="PRINTS" id="PR00834">
    <property type="entry name" value="PROTEASES2C"/>
</dbReference>
<dbReference type="Proteomes" id="UP000695562">
    <property type="component" value="Unassembled WGS sequence"/>
</dbReference>
<dbReference type="GO" id="GO:0006508">
    <property type="term" value="P:proteolysis"/>
    <property type="evidence" value="ECO:0007669"/>
    <property type="project" value="UniProtKB-KW"/>
</dbReference>
<sequence>MINNTSAATAATSYLLNRCSKGVYNSSGHILVPSTSAYRYNSSNKFKYSYNITRQQFYSSTSSSTTKATITTQNENNDNKSIFSTIKEKIMTAFKQPQPQITTTNSPVSTELNSTNNNNIKTTNSSIVEPLLPKKPIQESFIKQPQQQNIITTIEPSSESDPLLDPVVKVFSVLTSPNHYTPWQMKPQRSVTGSGFIISGKRILTNAHVVADQTLVMVTKFGNPNKFPARLISAAHEYDLAMLTVDDDTFWEGLTPLELGDLPDLQEVITVVGFPTGGSNICVTQGVVSRIDLQMYAHSETQSLSIQIDAAINPGNSGGPALKDGKVVGIAFQNIMGASSIGFIIPTPVINRFIRDIEMHGKFTGVPKLGIFLQSLETMPKKFFNLPATGVTGVVVHEMHPFSAARGIVQTQDIITHINGCPVADDGSIAFRRRERISLEYLLLNHFVGDKIELTLLRKGEKLNVQIPLVNDHSVVPFQKYDSRPSYFVYSGLVFVPITYPFLLEHSEDFAITYRKIYERADKITCPDYQVVILSQVLHDKTNHGYANFAMSEVKKVNDTPIRCLSHLVELIESSKDDYIVITLENEHLIVLDRSEAEEASERVMIQHSIPHLKSLDLRNNNIITDGKVDNNNNKTTANVIEGVVINSTCSS</sequence>
<proteinExistence type="inferred from homology"/>